<proteinExistence type="predicted"/>
<name>A0A1H9WYR4_9MICO</name>
<sequence length="260" mass="27675">MLAVLAEGEVHLVGRLADASNHAFLAEVTAAGETVLAIWKPVAGERPLWDFPDGTLADRETAAFLVSEAGGWGVVPETVFRDGPHGRGSLQRWVGDPGEEPDYVVDIVAPDAVPAGWLPVLSGEGEDGAPVVVVHEDSPAVAQVAVFDAVINNSDRKGSHLVREGQAVRGFDHGVSLHTEDKLRTVLWGFAGRPLPAQEVDRIARLDAALADGGALDEALCAHLTIAEVAALRRRVRRLLELPAYPLPGHGWPSIPWPPL</sequence>
<organism evidence="1 2">
    <name type="scientific">Pedococcus cremeus</name>
    <dbReference type="NCBI Taxonomy" id="587636"/>
    <lineage>
        <taxon>Bacteria</taxon>
        <taxon>Bacillati</taxon>
        <taxon>Actinomycetota</taxon>
        <taxon>Actinomycetes</taxon>
        <taxon>Micrococcales</taxon>
        <taxon>Intrasporangiaceae</taxon>
        <taxon>Pedococcus</taxon>
    </lineage>
</organism>
<evidence type="ECO:0008006" key="3">
    <source>
        <dbReference type="Google" id="ProtNLM"/>
    </source>
</evidence>
<dbReference type="AlphaFoldDB" id="A0A1H9WYR4"/>
<gene>
    <name evidence="1" type="ORF">SAMN05216199_3184</name>
</gene>
<reference evidence="2" key="1">
    <citation type="submission" date="2016-10" db="EMBL/GenBank/DDBJ databases">
        <authorList>
            <person name="Varghese N."/>
            <person name="Submissions S."/>
        </authorList>
    </citation>
    <scope>NUCLEOTIDE SEQUENCE [LARGE SCALE GENOMIC DNA]</scope>
    <source>
        <strain evidence="2">CGMCC 1.6963</strain>
    </source>
</reference>
<evidence type="ECO:0000313" key="2">
    <source>
        <dbReference type="Proteomes" id="UP000199019"/>
    </source>
</evidence>
<accession>A0A1H9WYR4</accession>
<dbReference type="EMBL" id="FOHB01000006">
    <property type="protein sequence ID" value="SES38543.1"/>
    <property type="molecule type" value="Genomic_DNA"/>
</dbReference>
<keyword evidence="2" id="KW-1185">Reference proteome</keyword>
<protein>
    <recommendedName>
        <fullName evidence="3">SCO1664 family protein</fullName>
    </recommendedName>
</protein>
<dbReference type="RefSeq" id="WP_245735834.1">
    <property type="nucleotide sequence ID" value="NZ_FOHB01000006.1"/>
</dbReference>
<dbReference type="STRING" id="587636.SAMN05216199_3184"/>
<dbReference type="NCBIfam" id="TIGR03843">
    <property type="entry name" value="SCO1664 family protein"/>
    <property type="match status" value="1"/>
</dbReference>
<evidence type="ECO:0000313" key="1">
    <source>
        <dbReference type="EMBL" id="SES38543.1"/>
    </source>
</evidence>
<dbReference type="Proteomes" id="UP000199019">
    <property type="component" value="Unassembled WGS sequence"/>
</dbReference>
<dbReference type="InterPro" id="IPR022292">
    <property type="entry name" value="CHP03843"/>
</dbReference>